<sequence length="49" mass="5478">MKITHVSNETKPETLLTHFKDAGAVIVDDLMSRSAITELRQSIVIQARL</sequence>
<dbReference type="EMBL" id="UINC01192798">
    <property type="protein sequence ID" value="SVE08117.1"/>
    <property type="molecule type" value="Genomic_DNA"/>
</dbReference>
<protein>
    <recommendedName>
        <fullName evidence="2">D-isomer specific 2-hydroxyacid dehydrogenase catalytic domain-containing protein</fullName>
    </recommendedName>
</protein>
<evidence type="ECO:0008006" key="2">
    <source>
        <dbReference type="Google" id="ProtNLM"/>
    </source>
</evidence>
<proteinExistence type="predicted"/>
<accession>A0A383AJV3</accession>
<reference evidence="1" key="1">
    <citation type="submission" date="2018-05" db="EMBL/GenBank/DDBJ databases">
        <authorList>
            <person name="Lanie J.A."/>
            <person name="Ng W.-L."/>
            <person name="Kazmierczak K.M."/>
            <person name="Andrzejewski T.M."/>
            <person name="Davidsen T.M."/>
            <person name="Wayne K.J."/>
            <person name="Tettelin H."/>
            <person name="Glass J.I."/>
            <person name="Rusch D."/>
            <person name="Podicherti R."/>
            <person name="Tsui H.-C.T."/>
            <person name="Winkler M.E."/>
        </authorList>
    </citation>
    <scope>NUCLEOTIDE SEQUENCE</scope>
</reference>
<organism evidence="1">
    <name type="scientific">marine metagenome</name>
    <dbReference type="NCBI Taxonomy" id="408172"/>
    <lineage>
        <taxon>unclassified sequences</taxon>
        <taxon>metagenomes</taxon>
        <taxon>ecological metagenomes</taxon>
    </lineage>
</organism>
<gene>
    <name evidence="1" type="ORF">METZ01_LOCUS460971</name>
</gene>
<evidence type="ECO:0000313" key="1">
    <source>
        <dbReference type="EMBL" id="SVE08117.1"/>
    </source>
</evidence>
<dbReference type="AlphaFoldDB" id="A0A383AJV3"/>
<name>A0A383AJV3_9ZZZZ</name>
<feature type="non-terminal residue" evidence="1">
    <location>
        <position position="49"/>
    </location>
</feature>